<dbReference type="EMBL" id="VSSQ01140269">
    <property type="protein sequence ID" value="MPN62373.1"/>
    <property type="molecule type" value="Genomic_DNA"/>
</dbReference>
<organism evidence="1">
    <name type="scientific">bioreactor metagenome</name>
    <dbReference type="NCBI Taxonomy" id="1076179"/>
    <lineage>
        <taxon>unclassified sequences</taxon>
        <taxon>metagenomes</taxon>
        <taxon>ecological metagenomes</taxon>
    </lineage>
</organism>
<name>A0A645JSN5_9ZZZZ</name>
<accession>A0A645JSN5</accession>
<gene>
    <name evidence="1" type="ORF">SDC9_210120</name>
</gene>
<proteinExistence type="predicted"/>
<dbReference type="AlphaFoldDB" id="A0A645JSN5"/>
<reference evidence="1" key="1">
    <citation type="submission" date="2019-08" db="EMBL/GenBank/DDBJ databases">
        <authorList>
            <person name="Kucharzyk K."/>
            <person name="Murdoch R.W."/>
            <person name="Higgins S."/>
            <person name="Loffler F."/>
        </authorList>
    </citation>
    <scope>NUCLEOTIDE SEQUENCE</scope>
</reference>
<comment type="caution">
    <text evidence="1">The sequence shown here is derived from an EMBL/GenBank/DDBJ whole genome shotgun (WGS) entry which is preliminary data.</text>
</comment>
<evidence type="ECO:0000313" key="1">
    <source>
        <dbReference type="EMBL" id="MPN62373.1"/>
    </source>
</evidence>
<sequence>MPLSPVSKRPQLYIRNERILPVPLPDRLDGFCVGFDQDRVLIVRAVSLSIRNIVSFPVFSRLLPKPVRNIPVLFVSGQVQDKAEKDPLAFLPPFVKMMLIFK</sequence>
<protein>
    <submittedName>
        <fullName evidence="1">Uncharacterized protein</fullName>
    </submittedName>
</protein>